<evidence type="ECO:0000256" key="15">
    <source>
        <dbReference type="SAM" id="Phobius"/>
    </source>
</evidence>
<keyword evidence="15" id="KW-1133">Transmembrane helix</keyword>
<dbReference type="Gene3D" id="2.115.10.20">
    <property type="entry name" value="Glycosyl hydrolase domain, family 43"/>
    <property type="match status" value="1"/>
</dbReference>
<feature type="domain" description="Glycosyl hydrolase family 32 N-terminal" evidence="16">
    <location>
        <begin position="118"/>
        <end position="441"/>
    </location>
</feature>
<evidence type="ECO:0000256" key="13">
    <source>
        <dbReference type="RuleBase" id="RU362110"/>
    </source>
</evidence>
<evidence type="ECO:0000256" key="6">
    <source>
        <dbReference type="ARBA" id="ARBA00022512"/>
    </source>
</evidence>
<comment type="similarity">
    <text evidence="4 13">Belongs to the glycosyl hydrolase 32 family.</text>
</comment>
<dbReference type="InterPro" id="IPR023296">
    <property type="entry name" value="Glyco_hydro_beta-prop_sf"/>
</dbReference>
<dbReference type="FunFam" id="2.115.10.20:FF:000001">
    <property type="entry name" value="Beta-fructofuranosidase, insoluble isoenzyme CWINV1"/>
    <property type="match status" value="1"/>
</dbReference>
<dbReference type="PANTHER" id="PTHR31953">
    <property type="entry name" value="BETA-FRUCTOFURANOSIDASE, INSOLUBLE ISOENZYME CWINV1-RELATED"/>
    <property type="match status" value="1"/>
</dbReference>
<comment type="catalytic activity">
    <reaction evidence="1">
        <text>Hydrolysis of terminal non-reducing beta-D-fructofuranoside residues in beta-D-fructofuranosides.</text>
        <dbReference type="EC" id="3.2.1.26"/>
    </reaction>
</comment>
<dbReference type="InterPro" id="IPR013320">
    <property type="entry name" value="ConA-like_dom_sf"/>
</dbReference>
<sequence>MIPAISPMMDGAAPLLPETIPDRDPARAPKKRPTTTVLPAVASAVLLLGLAALFLVYGFQDGGEGTTATVVEVVAASRGVVEGVSEKSTASALRLGGGAVRDYAWTNSMLSWQRTAFHFQPPNNWMNGPLYYKGWYHLFYQWNPDSAVWGNITWGHAVSRDLIHWLHLPLAMVPDHWYDINGVWTGSATQLPDGRIVMLYTGATGESVQVQNLAEPDDPNDPLLREWSKAEANPVLVPPPGIGLTDFRDPTTAWRSPASNDSSWRITIGSKNGEHAGLALVYKTDDFLHYDLLPTLLHVVPGTGMWECVDFYPVSASPADGETGLDTSTPPGPGVKHVLKASLDDDKNDYYAIGTYDGEADAWTPDNADIDVGIGLRYDYGKFYASKTFYDPVGRRRVLWGWIGETDSERADILKGWASVQSIPRTVLLDTKTGSNLLQWPVVEVENLRMRGKSFDGLTISPGSVVPLDVGKATQLDIEAVFEVDTSSTKDAVVEVGATAYSCGTGGGAVGRGLMGPFGLLVLADQELTERTSVFFYLVRGDDGNLTTFFCQDELRSSKANDLVKTVYGSLVPVLDGENLSIRILVDHSIVESFAQGGRTCITSRVYPTKAIYESARIFLFNNATNVRVSAKSLKIWELNSAYIRPYVE</sequence>
<dbReference type="EnsemblPlants" id="LPERR04G16170.1">
    <property type="protein sequence ID" value="LPERR04G16170.1"/>
    <property type="gene ID" value="LPERR04G16170"/>
</dbReference>
<evidence type="ECO:0000256" key="12">
    <source>
        <dbReference type="ARBA" id="ARBA00023295"/>
    </source>
</evidence>
<keyword evidence="11" id="KW-0325">Glycoprotein</keyword>
<evidence type="ECO:0000259" key="17">
    <source>
        <dbReference type="Pfam" id="PF08244"/>
    </source>
</evidence>
<feature type="transmembrane region" description="Helical" evidence="15">
    <location>
        <begin position="37"/>
        <end position="59"/>
    </location>
</feature>
<evidence type="ECO:0000256" key="4">
    <source>
        <dbReference type="ARBA" id="ARBA00009902"/>
    </source>
</evidence>
<feature type="domain" description="Glycosyl hydrolase family 32 C-terminal" evidence="17">
    <location>
        <begin position="444"/>
        <end position="638"/>
    </location>
</feature>
<evidence type="ECO:0000256" key="11">
    <source>
        <dbReference type="ARBA" id="ARBA00023180"/>
    </source>
</evidence>
<keyword evidence="10 13" id="KW-0378">Hydrolase</keyword>
<evidence type="ECO:0000256" key="8">
    <source>
        <dbReference type="ARBA" id="ARBA00022554"/>
    </source>
</evidence>
<protein>
    <recommendedName>
        <fullName evidence="5">beta-fructofuranosidase</fullName>
        <ecNumber evidence="5">3.2.1.26</ecNumber>
    </recommendedName>
</protein>
<evidence type="ECO:0000256" key="10">
    <source>
        <dbReference type="ARBA" id="ARBA00022801"/>
    </source>
</evidence>
<dbReference type="Gene3D" id="2.60.120.560">
    <property type="entry name" value="Exo-inulinase, domain 1"/>
    <property type="match status" value="1"/>
</dbReference>
<dbReference type="STRING" id="77586.A0A0D9W7L5"/>
<dbReference type="InterPro" id="IPR021792">
    <property type="entry name" value="Beta-fructofuranosidase_N"/>
</dbReference>
<keyword evidence="15" id="KW-0472">Membrane</keyword>
<evidence type="ECO:0000259" key="16">
    <source>
        <dbReference type="Pfam" id="PF00251"/>
    </source>
</evidence>
<evidence type="ECO:0000256" key="3">
    <source>
        <dbReference type="ARBA" id="ARBA00004191"/>
    </source>
</evidence>
<dbReference type="GO" id="GO:0004564">
    <property type="term" value="F:beta-fructofuranosidase activity"/>
    <property type="evidence" value="ECO:0007669"/>
    <property type="project" value="UniProtKB-EC"/>
</dbReference>
<dbReference type="Pfam" id="PF00251">
    <property type="entry name" value="Glyco_hydro_32N"/>
    <property type="match status" value="1"/>
</dbReference>
<keyword evidence="9" id="KW-0732">Signal</keyword>
<dbReference type="SUPFAM" id="SSF49899">
    <property type="entry name" value="Concanavalin A-like lectins/glucanases"/>
    <property type="match status" value="1"/>
</dbReference>
<keyword evidence="12 13" id="KW-0326">Glycosidase</keyword>
<comment type="subcellular location">
    <subcellularLocation>
        <location evidence="3">Secreted</location>
        <location evidence="3">Cell wall</location>
    </subcellularLocation>
    <subcellularLocation>
        <location evidence="2">Vacuole</location>
    </subcellularLocation>
</comment>
<reference evidence="19 20" key="1">
    <citation type="submission" date="2012-08" db="EMBL/GenBank/DDBJ databases">
        <title>Oryza genome evolution.</title>
        <authorList>
            <person name="Wing R.A."/>
        </authorList>
    </citation>
    <scope>NUCLEOTIDE SEQUENCE</scope>
</reference>
<keyword evidence="15" id="KW-0812">Transmembrane</keyword>
<keyword evidence="7" id="KW-0964">Secreted</keyword>
<keyword evidence="8" id="KW-0926">Vacuole</keyword>
<dbReference type="Gramene" id="LPERR04G16170.1">
    <property type="protein sequence ID" value="LPERR04G16170.1"/>
    <property type="gene ID" value="LPERR04G16170"/>
</dbReference>
<keyword evidence="20" id="KW-1185">Reference proteome</keyword>
<evidence type="ECO:0000256" key="2">
    <source>
        <dbReference type="ARBA" id="ARBA00004116"/>
    </source>
</evidence>
<evidence type="ECO:0000313" key="19">
    <source>
        <dbReference type="EnsemblPlants" id="LPERR04G16170.1"/>
    </source>
</evidence>
<dbReference type="Pfam" id="PF11837">
    <property type="entry name" value="INV_N"/>
    <property type="match status" value="1"/>
</dbReference>
<dbReference type="SMART" id="SM00640">
    <property type="entry name" value="Glyco_32"/>
    <property type="match status" value="1"/>
</dbReference>
<dbReference type="FunFam" id="2.60.120.560:FF:000002">
    <property type="entry name" value="Beta-fructofuranosidase, insoluble isoenzyme CWINV1"/>
    <property type="match status" value="1"/>
</dbReference>
<name>A0A0D9W7L5_9ORYZ</name>
<evidence type="ECO:0000256" key="1">
    <source>
        <dbReference type="ARBA" id="ARBA00000094"/>
    </source>
</evidence>
<dbReference type="HOGENOM" id="CLU_001528_6_1_1"/>
<feature type="region of interest" description="Disordered" evidence="14">
    <location>
        <begin position="1"/>
        <end position="34"/>
    </location>
</feature>
<evidence type="ECO:0000256" key="14">
    <source>
        <dbReference type="SAM" id="MobiDB-lite"/>
    </source>
</evidence>
<dbReference type="CDD" id="cd18624">
    <property type="entry name" value="GH32_Fruct1-like"/>
    <property type="match status" value="1"/>
</dbReference>
<evidence type="ECO:0000256" key="5">
    <source>
        <dbReference type="ARBA" id="ARBA00012758"/>
    </source>
</evidence>
<evidence type="ECO:0000313" key="20">
    <source>
        <dbReference type="Proteomes" id="UP000032180"/>
    </source>
</evidence>
<dbReference type="Pfam" id="PF08244">
    <property type="entry name" value="Glyco_hydro_32C"/>
    <property type="match status" value="1"/>
</dbReference>
<dbReference type="InterPro" id="IPR013189">
    <property type="entry name" value="Glyco_hydro_32_C"/>
</dbReference>
<evidence type="ECO:0000256" key="9">
    <source>
        <dbReference type="ARBA" id="ARBA00022729"/>
    </source>
</evidence>
<reference evidence="20" key="2">
    <citation type="submission" date="2013-12" db="EMBL/GenBank/DDBJ databases">
        <authorList>
            <person name="Yu Y."/>
            <person name="Lee S."/>
            <person name="de Baynast K."/>
            <person name="Wissotski M."/>
            <person name="Liu L."/>
            <person name="Talag J."/>
            <person name="Goicoechea J."/>
            <person name="Angelova A."/>
            <person name="Jetty R."/>
            <person name="Kudrna D."/>
            <person name="Golser W."/>
            <person name="Rivera L."/>
            <person name="Zhang J."/>
            <person name="Wing R."/>
        </authorList>
    </citation>
    <scope>NUCLEOTIDE SEQUENCE</scope>
</reference>
<evidence type="ECO:0000259" key="18">
    <source>
        <dbReference type="Pfam" id="PF11837"/>
    </source>
</evidence>
<dbReference type="GO" id="GO:0005975">
    <property type="term" value="P:carbohydrate metabolic process"/>
    <property type="evidence" value="ECO:0007669"/>
    <property type="project" value="InterPro"/>
</dbReference>
<dbReference type="InterPro" id="IPR050551">
    <property type="entry name" value="Fructan_Metab_Enzymes"/>
</dbReference>
<dbReference type="GO" id="GO:0005773">
    <property type="term" value="C:vacuole"/>
    <property type="evidence" value="ECO:0007669"/>
    <property type="project" value="UniProtKB-SubCell"/>
</dbReference>
<dbReference type="SUPFAM" id="SSF75005">
    <property type="entry name" value="Arabinanase/levansucrase/invertase"/>
    <property type="match status" value="1"/>
</dbReference>
<dbReference type="Proteomes" id="UP000032180">
    <property type="component" value="Chromosome 4"/>
</dbReference>
<reference evidence="19" key="3">
    <citation type="submission" date="2015-04" db="UniProtKB">
        <authorList>
            <consortium name="EnsemblPlants"/>
        </authorList>
    </citation>
    <scope>IDENTIFICATION</scope>
</reference>
<proteinExistence type="inferred from homology"/>
<dbReference type="AlphaFoldDB" id="A0A0D9W7L5"/>
<evidence type="ECO:0000256" key="7">
    <source>
        <dbReference type="ARBA" id="ARBA00022525"/>
    </source>
</evidence>
<dbReference type="EC" id="3.2.1.26" evidence="5"/>
<feature type="domain" description="Beta-fructofuranosidase N-terminal" evidence="18">
    <location>
        <begin position="14"/>
        <end position="110"/>
    </location>
</feature>
<accession>A0A0D9W7L5</accession>
<keyword evidence="6" id="KW-0134">Cell wall</keyword>
<organism evidence="19 20">
    <name type="scientific">Leersia perrieri</name>
    <dbReference type="NCBI Taxonomy" id="77586"/>
    <lineage>
        <taxon>Eukaryota</taxon>
        <taxon>Viridiplantae</taxon>
        <taxon>Streptophyta</taxon>
        <taxon>Embryophyta</taxon>
        <taxon>Tracheophyta</taxon>
        <taxon>Spermatophyta</taxon>
        <taxon>Magnoliopsida</taxon>
        <taxon>Liliopsida</taxon>
        <taxon>Poales</taxon>
        <taxon>Poaceae</taxon>
        <taxon>BOP clade</taxon>
        <taxon>Oryzoideae</taxon>
        <taxon>Oryzeae</taxon>
        <taxon>Oryzinae</taxon>
        <taxon>Leersia</taxon>
    </lineage>
</organism>
<dbReference type="InterPro" id="IPR013148">
    <property type="entry name" value="Glyco_hydro_32_N"/>
</dbReference>
<dbReference type="InterPro" id="IPR001362">
    <property type="entry name" value="Glyco_hydro_32"/>
</dbReference>
<dbReference type="eggNOG" id="KOG0228">
    <property type="taxonomic scope" value="Eukaryota"/>
</dbReference>